<name>A0ABZ2MC02_9BACT</name>
<dbReference type="Proteomes" id="UP001370348">
    <property type="component" value="Chromosome"/>
</dbReference>
<evidence type="ECO:0000256" key="1">
    <source>
        <dbReference type="SAM" id="MobiDB-lite"/>
    </source>
</evidence>
<dbReference type="PROSITE" id="PS51257">
    <property type="entry name" value="PROKAR_LIPOPROTEIN"/>
    <property type="match status" value="1"/>
</dbReference>
<sequence>MNASRRTWLCAVGIASLLGACEGSSSEGGHEPGGPGGPGGPGPVPNVPSDAADIDSTYAKLGKGCGQSGYVMRSLTFAPSRNSVLWGTPLDDAASLSAAKNARGWGALVLPGQLGVEEVREEVTTESPDQAARCGAAREIFSPFTENNRMHDLHVLVFAGDHPHPEGWPAEGLPAPVRAPVRLRAYLDAASAVRESTSNGVLYSSVEHQYIPIYLRCDNELTIAYEGQRVPGTWVRAHGLDPQLCRPIAGEDDAYTCLYERIQPLEGACSFVAVGAVYRTNAGNQQRLSFGGRIEPGKRYHRITVDRFSFH</sequence>
<protein>
    <submittedName>
        <fullName evidence="2">Uncharacterized protein</fullName>
    </submittedName>
</protein>
<accession>A0ABZ2MC02</accession>
<dbReference type="EMBL" id="CP089984">
    <property type="protein sequence ID" value="WXB20019.1"/>
    <property type="molecule type" value="Genomic_DNA"/>
</dbReference>
<evidence type="ECO:0000313" key="2">
    <source>
        <dbReference type="EMBL" id="WXB20019.1"/>
    </source>
</evidence>
<dbReference type="RefSeq" id="WP_394829619.1">
    <property type="nucleotide sequence ID" value="NZ_CP089984.1"/>
</dbReference>
<proteinExistence type="predicted"/>
<organism evidence="2 3">
    <name type="scientific">Pendulispora albinea</name>
    <dbReference type="NCBI Taxonomy" id="2741071"/>
    <lineage>
        <taxon>Bacteria</taxon>
        <taxon>Pseudomonadati</taxon>
        <taxon>Myxococcota</taxon>
        <taxon>Myxococcia</taxon>
        <taxon>Myxococcales</taxon>
        <taxon>Sorangiineae</taxon>
        <taxon>Pendulisporaceae</taxon>
        <taxon>Pendulispora</taxon>
    </lineage>
</organism>
<keyword evidence="3" id="KW-1185">Reference proteome</keyword>
<gene>
    <name evidence="2" type="ORF">LZC94_22690</name>
</gene>
<feature type="region of interest" description="Disordered" evidence="1">
    <location>
        <begin position="23"/>
        <end position="52"/>
    </location>
</feature>
<reference evidence="2 3" key="1">
    <citation type="submission" date="2021-12" db="EMBL/GenBank/DDBJ databases">
        <title>Discovery of the Pendulisporaceae a myxobacterial family with distinct sporulation behavior and unique specialized metabolism.</title>
        <authorList>
            <person name="Garcia R."/>
            <person name="Popoff A."/>
            <person name="Bader C.D."/>
            <person name="Loehr J."/>
            <person name="Walesch S."/>
            <person name="Walt C."/>
            <person name="Boldt J."/>
            <person name="Bunk B."/>
            <person name="Haeckl F.J.F.P.J."/>
            <person name="Gunesch A.P."/>
            <person name="Birkelbach J."/>
            <person name="Nuebel U."/>
            <person name="Pietschmann T."/>
            <person name="Bach T."/>
            <person name="Mueller R."/>
        </authorList>
    </citation>
    <scope>NUCLEOTIDE SEQUENCE [LARGE SCALE GENOMIC DNA]</scope>
    <source>
        <strain evidence="2 3">MSr11954</strain>
    </source>
</reference>
<evidence type="ECO:0000313" key="3">
    <source>
        <dbReference type="Proteomes" id="UP001370348"/>
    </source>
</evidence>